<dbReference type="OrthoDB" id="5654256at2"/>
<gene>
    <name evidence="3" type="primary">pknB_3</name>
    <name evidence="4" type="ORF">HT99x_004345</name>
    <name evidence="3" type="ORF">HT99x_02254</name>
</gene>
<dbReference type="CDD" id="cd00180">
    <property type="entry name" value="PKc"/>
    <property type="match status" value="1"/>
</dbReference>
<dbReference type="GO" id="GO:0004674">
    <property type="term" value="F:protein serine/threonine kinase activity"/>
    <property type="evidence" value="ECO:0007669"/>
    <property type="project" value="UniProtKB-EC"/>
</dbReference>
<evidence type="ECO:0000259" key="2">
    <source>
        <dbReference type="PROSITE" id="PS50011"/>
    </source>
</evidence>
<name>A0A0Q9YJD6_9GAMM</name>
<dbReference type="Gene3D" id="1.10.510.10">
    <property type="entry name" value="Transferase(Phosphotransferase) domain 1"/>
    <property type="match status" value="1"/>
</dbReference>
<dbReference type="EC" id="2.7.11.1" evidence="3"/>
<dbReference type="InterPro" id="IPR011009">
    <property type="entry name" value="Kinase-like_dom_sf"/>
</dbReference>
<proteinExistence type="predicted"/>
<comment type="caution">
    <text evidence="3">The sequence shown here is derived from an EMBL/GenBank/DDBJ whole genome shotgun (WGS) entry which is preliminary data.</text>
</comment>
<evidence type="ECO:0000313" key="5">
    <source>
        <dbReference type="Proteomes" id="UP000051497"/>
    </source>
</evidence>
<feature type="domain" description="Protein kinase" evidence="2">
    <location>
        <begin position="162"/>
        <end position="473"/>
    </location>
</feature>
<dbReference type="GO" id="GO:0005737">
    <property type="term" value="C:cytoplasm"/>
    <property type="evidence" value="ECO:0007669"/>
    <property type="project" value="TreeGrafter"/>
</dbReference>
<dbReference type="PATRIC" id="fig|1590043.3.peg.2301"/>
<sequence length="595" mass="68840">MPNLENDNVSYSQVSFEAEEQSEPSSSTIDYKAIFDHSETFDSNESSVYTENLSLHASASVNEVAGISDASFDENESSSESNSDDFRNKAITFRLATEETSVKPVAPVKPSALFTVSQMEWRYAEEFFASSPHAIKFDKKISKLNHSFVNINGEIYAIHNRHIDKFPIPRGTNAKIKRVINKQGEDFGLRIEGAENTKIGEDSRILNKLDILRGEEFRSYNKTFRSMKYIHPTYKHYSVFKYNDGVSLDHFLKNNVLSQMQKIQIANACCEALRALQKERIVHGDIKPANLVINEKDGNYTIAMIDFGFSKELPPGRDYIRAKGLGSKPYMAPEMKEYDYRSRYSFASDIYAMGVMFNRDIKLGRNFDFMTHFDPNHRHNVDYCQQVLANMRTPAVPQLIVTPVPVKSPAVSQRREEFYVTFAQRMEYQPNPDIKVQPEESGINSQWRALLEIDVLQRYRELKHQASKPTQWMKTLGKKVSDKREMRMAWLNDFERLKYNIQGENLSTFEKAKIMYAVVHDMERTIRREHNLYESALASLCVEFKDSIKAMYASDRVYKFSFENLESEERLLRHCLESAALIIHKSDTRPNFVLR</sequence>
<protein>
    <submittedName>
        <fullName evidence="3 4">Protein kinase</fullName>
        <ecNumber evidence="3">2.7.11.1</ecNumber>
    </submittedName>
</protein>
<reference evidence="4" key="2">
    <citation type="journal article" date="2016" name="Genome Announc.">
        <title>Draft Genome Sequences of Two Novel Amoeba-Resistant Intranuclear Bacteria, 'Candidatus Berkiella cookevillensis' and 'Candidatus Berkiella aquae'.</title>
        <authorList>
            <person name="Mehari Y.T."/>
            <person name="Arivett B.A."/>
            <person name="Farone A.L."/>
            <person name="Gunderson J.H."/>
            <person name="Farone M.B."/>
        </authorList>
    </citation>
    <scope>NUCLEOTIDE SEQUENCE</scope>
    <source>
        <strain evidence="4">HT99</strain>
    </source>
</reference>
<keyword evidence="3" id="KW-0808">Transferase</keyword>
<dbReference type="Proteomes" id="UP000051497">
    <property type="component" value="Unassembled WGS sequence"/>
</dbReference>
<dbReference type="PROSITE" id="PS00108">
    <property type="entry name" value="PROTEIN_KINASE_ST"/>
    <property type="match status" value="1"/>
</dbReference>
<dbReference type="InterPro" id="IPR000719">
    <property type="entry name" value="Prot_kinase_dom"/>
</dbReference>
<keyword evidence="3" id="KW-0418">Kinase</keyword>
<accession>A0A0Q9YJD6</accession>
<dbReference type="AlphaFoldDB" id="A0A0Q9YJD6"/>
<keyword evidence="5" id="KW-1185">Reference proteome</keyword>
<dbReference type="STRING" id="295108.HT99x_02254"/>
<dbReference type="SMART" id="SM00220">
    <property type="entry name" value="S_TKc"/>
    <property type="match status" value="1"/>
</dbReference>
<reference evidence="3" key="1">
    <citation type="submission" date="2015-09" db="EMBL/GenBank/DDBJ databases">
        <title>Draft Genome Sequences of Two Novel Amoeba-resistant Intranuclear Bacteria, Candidatus Berkiella cookevillensis and Candidatus Berkiella aquae.</title>
        <authorList>
            <person name="Mehari Y.T."/>
            <person name="Arivett B.A."/>
            <person name="Farone A.L."/>
            <person name="Gunderson J.H."/>
            <person name="Farone M.B."/>
        </authorList>
    </citation>
    <scope>NUCLEOTIDE SEQUENCE [LARGE SCALE GENOMIC DNA]</scope>
    <source>
        <strain evidence="3">HT99</strain>
    </source>
</reference>
<dbReference type="PANTHER" id="PTHR44167:SF18">
    <property type="entry name" value="PROTEIN KINASE DOMAIN-CONTAINING PROTEIN"/>
    <property type="match status" value="1"/>
</dbReference>
<feature type="compositionally biased region" description="Polar residues" evidence="1">
    <location>
        <begin position="1"/>
        <end position="15"/>
    </location>
</feature>
<dbReference type="GO" id="GO:0005524">
    <property type="term" value="F:ATP binding"/>
    <property type="evidence" value="ECO:0007669"/>
    <property type="project" value="InterPro"/>
</dbReference>
<dbReference type="InterPro" id="IPR008271">
    <property type="entry name" value="Ser/Thr_kinase_AS"/>
</dbReference>
<reference evidence="4" key="3">
    <citation type="submission" date="2021-06" db="EMBL/GenBank/DDBJ databases">
        <title>Genomic Description and Analysis of Intracellular Bacteria, Candidatus Berkiella cookevillensis and Candidatus Berkiella aquae.</title>
        <authorList>
            <person name="Kidane D.T."/>
            <person name="Mehari Y.T."/>
            <person name="Rice F.C."/>
            <person name="Arivett B.A."/>
            <person name="Farone A.L."/>
            <person name="Berk S.G."/>
            <person name="Farone M.B."/>
        </authorList>
    </citation>
    <scope>NUCLEOTIDE SEQUENCE</scope>
    <source>
        <strain evidence="4">HT99</strain>
    </source>
</reference>
<dbReference type="Pfam" id="PF00069">
    <property type="entry name" value="Pkinase"/>
    <property type="match status" value="1"/>
</dbReference>
<evidence type="ECO:0000313" key="3">
    <source>
        <dbReference type="EMBL" id="KRG20765.1"/>
    </source>
</evidence>
<dbReference type="PROSITE" id="PS50011">
    <property type="entry name" value="PROTEIN_KINASE_DOM"/>
    <property type="match status" value="1"/>
</dbReference>
<dbReference type="EMBL" id="LKAJ01000009">
    <property type="protein sequence ID" value="KRG20765.1"/>
    <property type="molecule type" value="Genomic_DNA"/>
</dbReference>
<dbReference type="RefSeq" id="WP_075066866.1">
    <property type="nucleotide sequence ID" value="NZ_LKAJ02000001.1"/>
</dbReference>
<evidence type="ECO:0000256" key="1">
    <source>
        <dbReference type="SAM" id="MobiDB-lite"/>
    </source>
</evidence>
<dbReference type="EMBL" id="LKAJ02000001">
    <property type="protein sequence ID" value="MCS5710649.1"/>
    <property type="molecule type" value="Genomic_DNA"/>
</dbReference>
<dbReference type="PANTHER" id="PTHR44167">
    <property type="entry name" value="OVARIAN-SPECIFIC SERINE/THREONINE-PROTEIN KINASE LOK-RELATED"/>
    <property type="match status" value="1"/>
</dbReference>
<dbReference type="SUPFAM" id="SSF56112">
    <property type="entry name" value="Protein kinase-like (PK-like)"/>
    <property type="match status" value="1"/>
</dbReference>
<feature type="region of interest" description="Disordered" evidence="1">
    <location>
        <begin position="1"/>
        <end position="28"/>
    </location>
</feature>
<organism evidence="3">
    <name type="scientific">Candidatus Berkiella aquae</name>
    <dbReference type="NCBI Taxonomy" id="295108"/>
    <lineage>
        <taxon>Bacteria</taxon>
        <taxon>Pseudomonadati</taxon>
        <taxon>Pseudomonadota</taxon>
        <taxon>Gammaproteobacteria</taxon>
        <taxon>Candidatus Berkiellales</taxon>
        <taxon>Candidatus Berkiellaceae</taxon>
        <taxon>Candidatus Berkiella</taxon>
    </lineage>
</organism>
<evidence type="ECO:0000313" key="4">
    <source>
        <dbReference type="EMBL" id="MCS5710649.1"/>
    </source>
</evidence>